<evidence type="ECO:0000256" key="1">
    <source>
        <dbReference type="SAM" id="MobiDB-lite"/>
    </source>
</evidence>
<feature type="transmembrane region" description="Helical" evidence="2">
    <location>
        <begin position="89"/>
        <end position="110"/>
    </location>
</feature>
<keyword evidence="2" id="KW-0812">Transmembrane</keyword>
<dbReference type="AlphaFoldDB" id="A0ABD5YCN5"/>
<protein>
    <submittedName>
        <fullName evidence="4">SPW repeat protein</fullName>
    </submittedName>
</protein>
<evidence type="ECO:0000313" key="4">
    <source>
        <dbReference type="EMBL" id="MFC7143080.1"/>
    </source>
</evidence>
<evidence type="ECO:0000313" key="5">
    <source>
        <dbReference type="Proteomes" id="UP001596432"/>
    </source>
</evidence>
<dbReference type="RefSeq" id="WP_382261977.1">
    <property type="nucleotide sequence ID" value="NZ_JBHTAS010000003.1"/>
</dbReference>
<dbReference type="Proteomes" id="UP001596432">
    <property type="component" value="Unassembled WGS sequence"/>
</dbReference>
<feature type="transmembrane region" description="Helical" evidence="2">
    <location>
        <begin position="32"/>
        <end position="51"/>
    </location>
</feature>
<feature type="transmembrane region" description="Helical" evidence="2">
    <location>
        <begin position="58"/>
        <end position="77"/>
    </location>
</feature>
<keyword evidence="2" id="KW-1133">Transmembrane helix</keyword>
<keyword evidence="2" id="KW-0472">Membrane</keyword>
<accession>A0ABD5YCN5</accession>
<dbReference type="InterPro" id="IPR005530">
    <property type="entry name" value="SPW"/>
</dbReference>
<feature type="transmembrane region" description="Helical" evidence="2">
    <location>
        <begin position="122"/>
        <end position="141"/>
    </location>
</feature>
<reference evidence="4 5" key="1">
    <citation type="journal article" date="2019" name="Int. J. Syst. Evol. Microbiol.">
        <title>The Global Catalogue of Microorganisms (GCM) 10K type strain sequencing project: providing services to taxonomists for standard genome sequencing and annotation.</title>
        <authorList>
            <consortium name="The Broad Institute Genomics Platform"/>
            <consortium name="The Broad Institute Genome Sequencing Center for Infectious Disease"/>
            <person name="Wu L."/>
            <person name="Ma J."/>
        </authorList>
    </citation>
    <scope>NUCLEOTIDE SEQUENCE [LARGE SCALE GENOMIC DNA]</scope>
    <source>
        <strain evidence="4 5">XZYJT29</strain>
    </source>
</reference>
<sequence>MSESDAYDQDEYREDEYDEREVDTNPTESGKWISLLVALLGLWMLAQSFLLDPIAGNFWSDVIVGAALVVLGGYNYYRRANEKLGSVGVGAFVALLGLWLIATPFILGSTEGTAAVETDIEFWNDIVVGLLTFLLGAYSAYEARDTDVATPAART</sequence>
<feature type="compositionally biased region" description="Acidic residues" evidence="1">
    <location>
        <begin position="1"/>
        <end position="21"/>
    </location>
</feature>
<evidence type="ECO:0000256" key="2">
    <source>
        <dbReference type="SAM" id="Phobius"/>
    </source>
</evidence>
<dbReference type="Pfam" id="PF03779">
    <property type="entry name" value="SPW"/>
    <property type="match status" value="1"/>
</dbReference>
<feature type="domain" description="SPW repeat-containing integral membrane" evidence="3">
    <location>
        <begin position="32"/>
        <end position="137"/>
    </location>
</feature>
<proteinExistence type="predicted"/>
<keyword evidence="5" id="KW-1185">Reference proteome</keyword>
<name>A0ABD5YCN5_9EURY</name>
<organism evidence="4 5">
    <name type="scientific">Halosimplex aquaticum</name>
    <dbReference type="NCBI Taxonomy" id="3026162"/>
    <lineage>
        <taxon>Archaea</taxon>
        <taxon>Methanobacteriati</taxon>
        <taxon>Methanobacteriota</taxon>
        <taxon>Stenosarchaea group</taxon>
        <taxon>Halobacteria</taxon>
        <taxon>Halobacteriales</taxon>
        <taxon>Haloarculaceae</taxon>
        <taxon>Halosimplex</taxon>
    </lineage>
</organism>
<gene>
    <name evidence="4" type="ORF">ACFQMA_25100</name>
</gene>
<feature type="region of interest" description="Disordered" evidence="1">
    <location>
        <begin position="1"/>
        <end position="26"/>
    </location>
</feature>
<comment type="caution">
    <text evidence="4">The sequence shown here is derived from an EMBL/GenBank/DDBJ whole genome shotgun (WGS) entry which is preliminary data.</text>
</comment>
<dbReference type="EMBL" id="JBHTAS010000003">
    <property type="protein sequence ID" value="MFC7143080.1"/>
    <property type="molecule type" value="Genomic_DNA"/>
</dbReference>
<evidence type="ECO:0000259" key="3">
    <source>
        <dbReference type="Pfam" id="PF03779"/>
    </source>
</evidence>